<protein>
    <submittedName>
        <fullName evidence="1">Uncharacterized protein</fullName>
    </submittedName>
</protein>
<proteinExistence type="predicted"/>
<reference evidence="1 2" key="1">
    <citation type="submission" date="2019-05" db="EMBL/GenBank/DDBJ databases">
        <title>Another draft genome of Portunus trituberculatus and its Hox gene families provides insights of decapod evolution.</title>
        <authorList>
            <person name="Jeong J.-H."/>
            <person name="Song I."/>
            <person name="Kim S."/>
            <person name="Choi T."/>
            <person name="Kim D."/>
            <person name="Ryu S."/>
            <person name="Kim W."/>
        </authorList>
    </citation>
    <scope>NUCLEOTIDE SEQUENCE [LARGE SCALE GENOMIC DNA]</scope>
    <source>
        <tissue evidence="1">Muscle</tissue>
    </source>
</reference>
<accession>A0A5B7ERK9</accession>
<gene>
    <name evidence="1" type="ORF">E2C01_030251</name>
</gene>
<evidence type="ECO:0000313" key="2">
    <source>
        <dbReference type="Proteomes" id="UP000324222"/>
    </source>
</evidence>
<dbReference type="EMBL" id="VSRR010003607">
    <property type="protein sequence ID" value="MPC36782.1"/>
    <property type="molecule type" value="Genomic_DNA"/>
</dbReference>
<name>A0A5B7ERK9_PORTR</name>
<dbReference type="Proteomes" id="UP000324222">
    <property type="component" value="Unassembled WGS sequence"/>
</dbReference>
<evidence type="ECO:0000313" key="1">
    <source>
        <dbReference type="EMBL" id="MPC36782.1"/>
    </source>
</evidence>
<keyword evidence="2" id="KW-1185">Reference proteome</keyword>
<sequence>MLRQWCVTEPAKPLRAHDTISVRQGLMREASVTADHQNTKTHLIFKKSVSPFKKVAPSIYGVQITRNQELYLLRWVKNT</sequence>
<organism evidence="1 2">
    <name type="scientific">Portunus trituberculatus</name>
    <name type="common">Swimming crab</name>
    <name type="synonym">Neptunus trituberculatus</name>
    <dbReference type="NCBI Taxonomy" id="210409"/>
    <lineage>
        <taxon>Eukaryota</taxon>
        <taxon>Metazoa</taxon>
        <taxon>Ecdysozoa</taxon>
        <taxon>Arthropoda</taxon>
        <taxon>Crustacea</taxon>
        <taxon>Multicrustacea</taxon>
        <taxon>Malacostraca</taxon>
        <taxon>Eumalacostraca</taxon>
        <taxon>Eucarida</taxon>
        <taxon>Decapoda</taxon>
        <taxon>Pleocyemata</taxon>
        <taxon>Brachyura</taxon>
        <taxon>Eubrachyura</taxon>
        <taxon>Portunoidea</taxon>
        <taxon>Portunidae</taxon>
        <taxon>Portuninae</taxon>
        <taxon>Portunus</taxon>
    </lineage>
</organism>
<dbReference type="AlphaFoldDB" id="A0A5B7ERK9"/>
<comment type="caution">
    <text evidence="1">The sequence shown here is derived from an EMBL/GenBank/DDBJ whole genome shotgun (WGS) entry which is preliminary data.</text>
</comment>